<feature type="transmembrane region" description="Helical" evidence="1">
    <location>
        <begin position="224"/>
        <end position="242"/>
    </location>
</feature>
<evidence type="ECO:0000313" key="3">
    <source>
        <dbReference type="Proteomes" id="UP000663651"/>
    </source>
</evidence>
<reference evidence="2 3" key="1">
    <citation type="submission" date="2021-03" db="EMBL/GenBank/DDBJ databases">
        <title>Geobacter metallireducens gen. nov. sp. nov., a microorganism capable of coupling the complete oxidation of organic compounds to the reduction of iron and other metals.</title>
        <authorList>
            <person name="Li Y."/>
        </authorList>
    </citation>
    <scope>NUCLEOTIDE SEQUENCE [LARGE SCALE GENOMIC DNA]</scope>
    <source>
        <strain evidence="2 3">Jerry-YX</strain>
    </source>
</reference>
<evidence type="ECO:0000313" key="2">
    <source>
        <dbReference type="EMBL" id="QSV45983.1"/>
    </source>
</evidence>
<dbReference type="EMBL" id="CP071382">
    <property type="protein sequence ID" value="QSV45983.1"/>
    <property type="molecule type" value="Genomic_DNA"/>
</dbReference>
<feature type="transmembrane region" description="Helical" evidence="1">
    <location>
        <begin position="159"/>
        <end position="178"/>
    </location>
</feature>
<feature type="transmembrane region" description="Helical" evidence="1">
    <location>
        <begin position="57"/>
        <end position="76"/>
    </location>
</feature>
<feature type="transmembrane region" description="Helical" evidence="1">
    <location>
        <begin position="198"/>
        <end position="217"/>
    </location>
</feature>
<keyword evidence="1" id="KW-0812">Transmembrane</keyword>
<accession>A0ABX7Q4K1</accession>
<gene>
    <name evidence="2" type="ORF">JZM60_01415</name>
</gene>
<feature type="transmembrane region" description="Helical" evidence="1">
    <location>
        <begin position="21"/>
        <end position="45"/>
    </location>
</feature>
<dbReference type="Pfam" id="PF14102">
    <property type="entry name" value="Caps_synth_CapC"/>
    <property type="match status" value="2"/>
</dbReference>
<feature type="transmembrane region" description="Helical" evidence="1">
    <location>
        <begin position="248"/>
        <end position="269"/>
    </location>
</feature>
<organism evidence="2 3">
    <name type="scientific">Geobacter benzoatilyticus</name>
    <dbReference type="NCBI Taxonomy" id="2815309"/>
    <lineage>
        <taxon>Bacteria</taxon>
        <taxon>Pseudomonadati</taxon>
        <taxon>Thermodesulfobacteriota</taxon>
        <taxon>Desulfuromonadia</taxon>
        <taxon>Geobacterales</taxon>
        <taxon>Geobacteraceae</taxon>
        <taxon>Geobacter</taxon>
    </lineage>
</organism>
<dbReference type="RefSeq" id="WP_207163772.1">
    <property type="nucleotide sequence ID" value="NZ_CP071382.1"/>
</dbReference>
<proteinExistence type="predicted"/>
<feature type="transmembrane region" description="Helical" evidence="1">
    <location>
        <begin position="281"/>
        <end position="300"/>
    </location>
</feature>
<feature type="transmembrane region" description="Helical" evidence="1">
    <location>
        <begin position="96"/>
        <end position="115"/>
    </location>
</feature>
<evidence type="ECO:0000256" key="1">
    <source>
        <dbReference type="SAM" id="Phobius"/>
    </source>
</evidence>
<name>A0ABX7Q4K1_9BACT</name>
<dbReference type="Proteomes" id="UP000663651">
    <property type="component" value="Chromosome"/>
</dbReference>
<keyword evidence="1" id="KW-1133">Transmembrane helix</keyword>
<protein>
    <submittedName>
        <fullName evidence="2">Poly-gamma-glutamate biosynthesis protein PgsC/CapC</fullName>
    </submittedName>
</protein>
<keyword evidence="3" id="KW-1185">Reference proteome</keyword>
<feature type="transmembrane region" description="Helical" evidence="1">
    <location>
        <begin position="306"/>
        <end position="324"/>
    </location>
</feature>
<sequence>MSGFVLEIFPPGSLDSSVVTTVWIGILVLAFFNLRLGWVASGFIVPGYLVPLIILKPWSAGVIILEGIATYGLVWLSSEQFSRLRIWNNFFGRDRFFAILLASVIVRVFFDGWLLPLLGEYLNNTYHLAFDYRNNLHSFGLVIIALIANQFWKPGLVRGMIPFTITLFTTWFIVRFGLMEFTNFTISSIGYMYEDLASNILASPKAYIILLTTAYIASRMNLRYGWEFSGILIPSLLTLLWYSPARIATTFIEAVVVSALALLILRAPMFGTVTMEGTRRLVFYFTISYAYKFALSYALIRLAPEYKVTDAYGFGYLLPTLLAMKMPEVESYGKTIRVTLQTSVTAIALASVIGFGLTMVPDLLPGRAALSGEDEAAIALAPDVKLMDRLRADKLIIYQSRLPGVLAAPLPRDMDIFSRAVQLLTESIEAGDGTRQSEAARLLAQVGYGMTLLEGRYLYLSEKKENHGWGIYVIDTKSSGHFLVEVPAPLNEQGTLEAGAAIFASSGARALAIAGYDESSDKGDVPDLSRSAATMFHAFHRVVARRDVLQVRAYTTASARAIAGFRAATGSITPQYPESSLWVKTALPPGLNLPWLRESLGALRIQWVGAPFPNVQRDATASGFAELVLDGDDLKRVIFKPLLAAYKAERRDQQERIAGYLQDWILRSKGEIAGPGSDLYIAPKLEELLLFDTEVLTPLIGIARGAGEVRLDMEGLRPVQAAASLFGYSVTVYHHIPTGQDFFIIAERKGQGKRHYWGTYVLRIGRALPYVVQVPRPLFEVNSFEYGVSLFERLNARALLIGGAHPAANRDGSANLVSGANRESLFNLVSQGILRESPERIMVIQSRAFGLDPGRAAPGAGALVAFSNGAITDAAVPEPGRRLMAVLGQDRLSPRFVDGSRDVVGYEVGATSQSLYLNQALGKEFAILWLSPSARATYRQQTENRRLDAQFLSLGITTKEADLTALLGSSRSGRQNRLAPELRSRLLAYLAGQDVVVLSSMKGAWPGYRFSRIIDINTKQAFLLVSTPDGRLAAVANLNPRRPLQTRMLTEGGARREGIASFIDARTALLEFGDRR</sequence>
<feature type="transmembrane region" description="Helical" evidence="1">
    <location>
        <begin position="336"/>
        <end position="357"/>
    </location>
</feature>
<feature type="transmembrane region" description="Helical" evidence="1">
    <location>
        <begin position="135"/>
        <end position="152"/>
    </location>
</feature>
<keyword evidence="1" id="KW-0472">Membrane</keyword>
<dbReference type="InterPro" id="IPR008338">
    <property type="entry name" value="Capsule_biosynth_CapC"/>
</dbReference>